<comment type="similarity">
    <text evidence="1">Belongs to the nitroreductase family.</text>
</comment>
<feature type="domain" description="Nitroreductase" evidence="3">
    <location>
        <begin position="63"/>
        <end position="148"/>
    </location>
</feature>
<evidence type="ECO:0000313" key="4">
    <source>
        <dbReference type="EMBL" id="PIU68838.1"/>
    </source>
</evidence>
<dbReference type="CDD" id="cd02151">
    <property type="entry name" value="nitroreductase"/>
    <property type="match status" value="1"/>
</dbReference>
<organism evidence="4 5">
    <name type="scientific">candidate division WWE3 bacterium CG06_land_8_20_14_3_00_42_16</name>
    <dbReference type="NCBI Taxonomy" id="1975083"/>
    <lineage>
        <taxon>Bacteria</taxon>
        <taxon>Katanobacteria</taxon>
    </lineage>
</organism>
<sequence length="169" mass="19405">MHEIFTKRRSVRHYQKKGVEEEKLKEILKAAMSGPSGHNSRIWEFVVVGDHKTKEKLAESGPWADFVKEAPVVIVIVGDEKKSKLWLEDCSIAAGYIYLEAANQGLGTCWVHIHEGKTLDGRDPEEFVRELLGIPHEKRILCLLPIGYPEDEVYKEKKFEPEKVHDGKW</sequence>
<feature type="domain" description="Nitroreductase" evidence="3">
    <location>
        <begin position="7"/>
        <end position="59"/>
    </location>
</feature>
<protein>
    <submittedName>
        <fullName evidence="4">NAD(P)H nitroreductase</fullName>
    </submittedName>
</protein>
<evidence type="ECO:0000313" key="5">
    <source>
        <dbReference type="Proteomes" id="UP000229916"/>
    </source>
</evidence>
<dbReference type="Proteomes" id="UP000229916">
    <property type="component" value="Unassembled WGS sequence"/>
</dbReference>
<proteinExistence type="inferred from homology"/>
<name>A0A2M7AN70_UNCKA</name>
<dbReference type="PANTHER" id="PTHR43673">
    <property type="entry name" value="NAD(P)H NITROREDUCTASE YDGI-RELATED"/>
    <property type="match status" value="1"/>
</dbReference>
<evidence type="ECO:0000259" key="3">
    <source>
        <dbReference type="Pfam" id="PF00881"/>
    </source>
</evidence>
<reference evidence="5" key="1">
    <citation type="submission" date="2017-09" db="EMBL/GenBank/DDBJ databases">
        <title>Depth-based differentiation of microbial function through sediment-hosted aquifers and enrichment of novel symbionts in the deep terrestrial subsurface.</title>
        <authorList>
            <person name="Probst A.J."/>
            <person name="Ladd B."/>
            <person name="Jarett J.K."/>
            <person name="Geller-Mcgrath D.E."/>
            <person name="Sieber C.M.K."/>
            <person name="Emerson J.B."/>
            <person name="Anantharaman K."/>
            <person name="Thomas B.C."/>
            <person name="Malmstrom R."/>
            <person name="Stieglmeier M."/>
            <person name="Klingl A."/>
            <person name="Woyke T."/>
            <person name="Ryan C.M."/>
            <person name="Banfield J.F."/>
        </authorList>
    </citation>
    <scope>NUCLEOTIDE SEQUENCE [LARGE SCALE GENOMIC DNA]</scope>
</reference>
<dbReference type="InterPro" id="IPR029479">
    <property type="entry name" value="Nitroreductase"/>
</dbReference>
<evidence type="ECO:0000256" key="2">
    <source>
        <dbReference type="ARBA" id="ARBA00023002"/>
    </source>
</evidence>
<dbReference type="SUPFAM" id="SSF55469">
    <property type="entry name" value="FMN-dependent nitroreductase-like"/>
    <property type="match status" value="1"/>
</dbReference>
<dbReference type="AlphaFoldDB" id="A0A2M7AN70"/>
<dbReference type="Pfam" id="PF00881">
    <property type="entry name" value="Nitroreductase"/>
    <property type="match status" value="2"/>
</dbReference>
<dbReference type="PANTHER" id="PTHR43673:SF10">
    <property type="entry name" value="NADH DEHYDROGENASE_NAD(P)H NITROREDUCTASE XCC3605-RELATED"/>
    <property type="match status" value="1"/>
</dbReference>
<dbReference type="InterPro" id="IPR000415">
    <property type="entry name" value="Nitroreductase-like"/>
</dbReference>
<dbReference type="EMBL" id="PEWD01000051">
    <property type="protein sequence ID" value="PIU68838.1"/>
    <property type="molecule type" value="Genomic_DNA"/>
</dbReference>
<evidence type="ECO:0000256" key="1">
    <source>
        <dbReference type="ARBA" id="ARBA00007118"/>
    </source>
</evidence>
<comment type="caution">
    <text evidence="4">The sequence shown here is derived from an EMBL/GenBank/DDBJ whole genome shotgun (WGS) entry which is preliminary data.</text>
</comment>
<keyword evidence="2" id="KW-0560">Oxidoreductase</keyword>
<gene>
    <name evidence="4" type="ORF">COS81_02460</name>
</gene>
<accession>A0A2M7AN70</accession>
<dbReference type="GO" id="GO:0016491">
    <property type="term" value="F:oxidoreductase activity"/>
    <property type="evidence" value="ECO:0007669"/>
    <property type="project" value="UniProtKB-KW"/>
</dbReference>
<dbReference type="Gene3D" id="3.40.109.10">
    <property type="entry name" value="NADH Oxidase"/>
    <property type="match status" value="1"/>
</dbReference>